<sequence length="328" mass="37432">MFRVLLGIFAIFCSIQISKSAPPLQRIEIVRPDHLEGVPLERDGSLNREFRQEIIFGGDESSAKAISKDSTALEIAIREMFYKADVDSNGLLTKEELKNQIMENTRKHMDDGKKEAEEAFQEVDTDGDGKVTWEEYLKKFLLEKKLVDAEHINEHEEHAFDVETRRMIDEEKLTFEGADADGDGLDTIEWLGFQHPEHSEVMLKGMAEEIMKAFDENRDGVLSRDEFSKDAPGLSTDPEMDAAYKKEREKEFDTEIDQNHDGQASLKELLDFVNPRNERHANQEVEEIMDIADSNKDEKLSLAELLDNAAALADSAFVKVKKRLHDDL</sequence>
<organism evidence="1 2">
    <name type="scientific">Panagrolaimus sp. JU765</name>
    <dbReference type="NCBI Taxonomy" id="591449"/>
    <lineage>
        <taxon>Eukaryota</taxon>
        <taxon>Metazoa</taxon>
        <taxon>Ecdysozoa</taxon>
        <taxon>Nematoda</taxon>
        <taxon>Chromadorea</taxon>
        <taxon>Rhabditida</taxon>
        <taxon>Tylenchina</taxon>
        <taxon>Panagrolaimomorpha</taxon>
        <taxon>Panagrolaimoidea</taxon>
        <taxon>Panagrolaimidae</taxon>
        <taxon>Panagrolaimus</taxon>
    </lineage>
</organism>
<reference evidence="2" key="1">
    <citation type="submission" date="2022-11" db="UniProtKB">
        <authorList>
            <consortium name="WormBaseParasite"/>
        </authorList>
    </citation>
    <scope>IDENTIFICATION</scope>
</reference>
<evidence type="ECO:0000313" key="1">
    <source>
        <dbReference type="Proteomes" id="UP000887576"/>
    </source>
</evidence>
<evidence type="ECO:0000313" key="2">
    <source>
        <dbReference type="WBParaSite" id="JU765_v2.g15618.t1"/>
    </source>
</evidence>
<accession>A0AC34QDU7</accession>
<dbReference type="WBParaSite" id="JU765_v2.g15618.t1">
    <property type="protein sequence ID" value="JU765_v2.g15618.t1"/>
    <property type="gene ID" value="JU765_v2.g15618"/>
</dbReference>
<name>A0AC34QDU7_9BILA</name>
<dbReference type="Proteomes" id="UP000887576">
    <property type="component" value="Unplaced"/>
</dbReference>
<protein>
    <submittedName>
        <fullName evidence="2">EF-hand domain-containing protein</fullName>
    </submittedName>
</protein>
<proteinExistence type="predicted"/>